<dbReference type="Gene3D" id="3.30.40.10">
    <property type="entry name" value="Zinc/RING finger domain, C3HC4 (zinc finger)"/>
    <property type="match status" value="1"/>
</dbReference>
<keyword evidence="15" id="KW-0808">Transferase</keyword>
<proteinExistence type="predicted"/>
<dbReference type="GO" id="GO:0016301">
    <property type="term" value="F:kinase activity"/>
    <property type="evidence" value="ECO:0007669"/>
    <property type="project" value="UniProtKB-KW"/>
</dbReference>
<evidence type="ECO:0000256" key="8">
    <source>
        <dbReference type="ARBA" id="ARBA00022833"/>
    </source>
</evidence>
<evidence type="ECO:0000256" key="11">
    <source>
        <dbReference type="SAM" id="MobiDB-lite"/>
    </source>
</evidence>
<dbReference type="Gene3D" id="1.25.40.90">
    <property type="match status" value="1"/>
</dbReference>
<dbReference type="InterPro" id="IPR003903">
    <property type="entry name" value="UIM_dom"/>
</dbReference>
<evidence type="ECO:0000259" key="13">
    <source>
        <dbReference type="PROSITE" id="PS50179"/>
    </source>
</evidence>
<dbReference type="GeneID" id="116951494"/>
<dbReference type="SMART" id="SM00064">
    <property type="entry name" value="FYVE"/>
    <property type="match status" value="1"/>
</dbReference>
<keyword evidence="15" id="KW-0418">Kinase</keyword>
<protein>
    <recommendedName>
        <fullName evidence="3">Hepatocyte growth factor-regulated tyrosine kinase substrate</fullName>
    </recommendedName>
</protein>
<evidence type="ECO:0000256" key="5">
    <source>
        <dbReference type="ARBA" id="ARBA00022553"/>
    </source>
</evidence>
<organism evidence="14 15">
    <name type="scientific">Petromyzon marinus</name>
    <name type="common">Sea lamprey</name>
    <dbReference type="NCBI Taxonomy" id="7757"/>
    <lineage>
        <taxon>Eukaryota</taxon>
        <taxon>Metazoa</taxon>
        <taxon>Chordata</taxon>
        <taxon>Craniata</taxon>
        <taxon>Vertebrata</taxon>
        <taxon>Cyclostomata</taxon>
        <taxon>Hyperoartia</taxon>
        <taxon>Petromyzontiformes</taxon>
        <taxon>Petromyzontidae</taxon>
        <taxon>Petromyzon</taxon>
    </lineage>
</organism>
<dbReference type="SUPFAM" id="SSF48464">
    <property type="entry name" value="ENTH/VHS domain"/>
    <property type="match status" value="1"/>
</dbReference>
<evidence type="ECO:0000259" key="12">
    <source>
        <dbReference type="PROSITE" id="PS50178"/>
    </source>
</evidence>
<dbReference type="PROSITE" id="PS50330">
    <property type="entry name" value="UIM"/>
    <property type="match status" value="1"/>
</dbReference>
<dbReference type="Pfam" id="PF00790">
    <property type="entry name" value="VHS"/>
    <property type="match status" value="1"/>
</dbReference>
<dbReference type="CTD" id="9146"/>
<feature type="region of interest" description="Disordered" evidence="11">
    <location>
        <begin position="339"/>
        <end position="363"/>
    </location>
</feature>
<reference evidence="15" key="1">
    <citation type="submission" date="2025-08" db="UniProtKB">
        <authorList>
            <consortium name="RefSeq"/>
        </authorList>
    </citation>
    <scope>IDENTIFICATION</scope>
    <source>
        <tissue evidence="15">Sperm</tissue>
    </source>
</reference>
<dbReference type="InterPro" id="IPR013083">
    <property type="entry name" value="Znf_RING/FYVE/PHD"/>
</dbReference>
<dbReference type="GO" id="GO:0008270">
    <property type="term" value="F:zinc ion binding"/>
    <property type="evidence" value="ECO:0007669"/>
    <property type="project" value="UniProtKB-KW"/>
</dbReference>
<keyword evidence="6" id="KW-0479">Metal-binding</keyword>
<feature type="compositionally biased region" description="Low complexity" evidence="11">
    <location>
        <begin position="655"/>
        <end position="679"/>
    </location>
</feature>
<dbReference type="SUPFAM" id="SSF57903">
    <property type="entry name" value="FYVE/PHD zinc finger"/>
    <property type="match status" value="1"/>
</dbReference>
<accession>A0AAJ7TXQ4</accession>
<feature type="domain" description="VHS" evidence="13">
    <location>
        <begin position="15"/>
        <end position="142"/>
    </location>
</feature>
<dbReference type="PANTHER" id="PTHR46275:SF1">
    <property type="entry name" value="HEPATOCYTE GROWTH FACTOR-REGULATED TYROSINE KINASE SUBSTRATE"/>
    <property type="match status" value="1"/>
</dbReference>
<dbReference type="RefSeq" id="XP_032826045.1">
    <property type="nucleotide sequence ID" value="XM_032970154.1"/>
</dbReference>
<dbReference type="InterPro" id="IPR011011">
    <property type="entry name" value="Znf_FYVE_PHD"/>
</dbReference>
<evidence type="ECO:0000256" key="9">
    <source>
        <dbReference type="PROSITE-ProRule" id="PRU00091"/>
    </source>
</evidence>
<evidence type="ECO:0000313" key="15">
    <source>
        <dbReference type="RefSeq" id="XP_032826045.1"/>
    </source>
</evidence>
<dbReference type="CDD" id="cd03569">
    <property type="entry name" value="VHS_Hrs"/>
    <property type="match status" value="1"/>
</dbReference>
<dbReference type="CDD" id="cd15720">
    <property type="entry name" value="FYVE_Hrs"/>
    <property type="match status" value="1"/>
</dbReference>
<dbReference type="CDD" id="cd21387">
    <property type="entry name" value="GAT_Hrs"/>
    <property type="match status" value="1"/>
</dbReference>
<dbReference type="PANTHER" id="PTHR46275">
    <property type="entry name" value="HEPATOCYTE GROWTH FACTOR-REGULATED TYROSINE KINASE SUBSTRATE"/>
    <property type="match status" value="1"/>
</dbReference>
<dbReference type="GO" id="GO:0032456">
    <property type="term" value="P:endocytic recycling"/>
    <property type="evidence" value="ECO:0007669"/>
    <property type="project" value="TreeGrafter"/>
</dbReference>
<feature type="compositionally biased region" description="Low complexity" evidence="11">
    <location>
        <begin position="293"/>
        <end position="303"/>
    </location>
</feature>
<dbReference type="GO" id="GO:0035091">
    <property type="term" value="F:phosphatidylinositol binding"/>
    <property type="evidence" value="ECO:0007669"/>
    <property type="project" value="InterPro"/>
</dbReference>
<name>A0AAJ7TXQ4_PETMA</name>
<feature type="compositionally biased region" description="Low complexity" evidence="11">
    <location>
        <begin position="726"/>
        <end position="747"/>
    </location>
</feature>
<dbReference type="GO" id="GO:0043130">
    <property type="term" value="F:ubiquitin binding"/>
    <property type="evidence" value="ECO:0007669"/>
    <property type="project" value="InterPro"/>
</dbReference>
<evidence type="ECO:0000256" key="2">
    <source>
        <dbReference type="ARBA" id="ARBA00004496"/>
    </source>
</evidence>
<feature type="region of interest" description="Disordered" evidence="11">
    <location>
        <begin position="241"/>
        <end position="303"/>
    </location>
</feature>
<dbReference type="KEGG" id="pmrn:116951494"/>
<evidence type="ECO:0000256" key="4">
    <source>
        <dbReference type="ARBA" id="ARBA00022490"/>
    </source>
</evidence>
<dbReference type="GO" id="GO:0031901">
    <property type="term" value="C:early endosome membrane"/>
    <property type="evidence" value="ECO:0007669"/>
    <property type="project" value="UniProtKB-SubCell"/>
</dbReference>
<dbReference type="PROSITE" id="PS50179">
    <property type="entry name" value="VHS"/>
    <property type="match status" value="1"/>
</dbReference>
<feature type="region of interest" description="Disordered" evidence="11">
    <location>
        <begin position="553"/>
        <end position="756"/>
    </location>
</feature>
<keyword evidence="4" id="KW-0963">Cytoplasm</keyword>
<evidence type="ECO:0000256" key="7">
    <source>
        <dbReference type="ARBA" id="ARBA00022771"/>
    </source>
</evidence>
<dbReference type="InterPro" id="IPR024641">
    <property type="entry name" value="HRS_helical"/>
</dbReference>
<evidence type="ECO:0000256" key="6">
    <source>
        <dbReference type="ARBA" id="ARBA00022723"/>
    </source>
</evidence>
<feature type="coiled-coil region" evidence="10">
    <location>
        <begin position="439"/>
        <end position="494"/>
    </location>
</feature>
<dbReference type="SMART" id="SM00288">
    <property type="entry name" value="VHS"/>
    <property type="match status" value="1"/>
</dbReference>
<evidence type="ECO:0000313" key="14">
    <source>
        <dbReference type="Proteomes" id="UP001318040"/>
    </source>
</evidence>
<dbReference type="GO" id="GO:0031623">
    <property type="term" value="P:receptor internalization"/>
    <property type="evidence" value="ECO:0007669"/>
    <property type="project" value="TreeGrafter"/>
</dbReference>
<dbReference type="FunFam" id="3.30.40.10:FF:000028">
    <property type="entry name" value="Putative hepatocyte growth factor-regulated tyrosine kinase substrate"/>
    <property type="match status" value="1"/>
</dbReference>
<evidence type="ECO:0000256" key="3">
    <source>
        <dbReference type="ARBA" id="ARBA00015450"/>
    </source>
</evidence>
<keyword evidence="5" id="KW-0597">Phosphoprotein</keyword>
<feature type="domain" description="FYVE-type" evidence="12">
    <location>
        <begin position="159"/>
        <end position="219"/>
    </location>
</feature>
<keyword evidence="10" id="KW-0175">Coiled coil</keyword>
<comment type="subcellular location">
    <subcellularLocation>
        <location evidence="2">Cytoplasm</location>
    </subcellularLocation>
    <subcellularLocation>
        <location evidence="1">Early endosome membrane</location>
        <topology evidence="1">Peripheral membrane protein</topology>
        <orientation evidence="1">Cytoplasmic side</orientation>
    </subcellularLocation>
</comment>
<dbReference type="Gene3D" id="1.20.5.1940">
    <property type="match status" value="1"/>
</dbReference>
<evidence type="ECO:0000256" key="10">
    <source>
        <dbReference type="SAM" id="Coils"/>
    </source>
</evidence>
<keyword evidence="8" id="KW-0862">Zinc</keyword>
<evidence type="ECO:0000256" key="1">
    <source>
        <dbReference type="ARBA" id="ARBA00004469"/>
    </source>
</evidence>
<dbReference type="PIRSF" id="PIRSF036956">
    <property type="entry name" value="Hrs_Vps27"/>
    <property type="match status" value="1"/>
</dbReference>
<dbReference type="InterPro" id="IPR017455">
    <property type="entry name" value="Znf_FYVE-rel"/>
</dbReference>
<feature type="compositionally biased region" description="Polar residues" evidence="11">
    <location>
        <begin position="620"/>
        <end position="629"/>
    </location>
</feature>
<dbReference type="InterPro" id="IPR000306">
    <property type="entry name" value="Znf_FYVE"/>
</dbReference>
<dbReference type="Pfam" id="PF01363">
    <property type="entry name" value="FYVE"/>
    <property type="match status" value="1"/>
</dbReference>
<dbReference type="Proteomes" id="UP001318040">
    <property type="component" value="Chromosome 43"/>
</dbReference>
<gene>
    <name evidence="15" type="primary">HGS</name>
</gene>
<dbReference type="InterPro" id="IPR017073">
    <property type="entry name" value="HGS/VPS27"/>
</dbReference>
<dbReference type="AlphaFoldDB" id="A0AAJ7TXQ4"/>
<sequence length="756" mass="83998">MFRSTGSFDRLLDKATSQLLLETDWDSILQICDQIRQGDVPVKYAMPAIKRRVSEKNPHVAMFALQVLESVVKNCGQLVHDELATKQTMEEFKELCKKYSDPVKSRLLGLIQAWSQAFRHEPKYRVVQDTYQIMKMEGFTFPEFKESDAMFSAEKAPEWVDAEECHRCRVMFSMTTRKHHCRACGQIFCSKCSSRASTIPKYGIEREVRVCEPCYEQLNKKDPNAKPTEGELPPEYLASSLAQQPQVPPKRDEALSQEEEELQLALALSQSEAEEKERQRQKAAMSAYTRSGSPVVAPSSSPANTLYTPTTVSSAPPAEEHDPELARYLNRQYWERKQEEGVVVPATRRSPTPSAPEPAPATATNPVAVEGHVSPIKVAEQYQNGETEENNEQFLRTLNNAISTFANRMKSNHARGRSITTDTAVQSLFQAISNMHPQLLQLLNELDEKRLHYESLQDKLAQIRDAREALNALREDHREKLHRAAQEAEHQRQVQLAQKLHIMRQKKQEYLEMQRQLALRRLQDQERERQMRLEQQKQTIQMRAHMPAFSLQYASGVPQPGPGGVYQAPPQGPPGSLKQAFSPPSSLEGSPMHGTAYPGSLPPGQGGVAPPYTTAPAPFNPTQPQTTDANYGGQYMYPAGVGGPQPGGPNPQGPYPYQQPQQYQEAVSQPQSLPAAPAPGVLSYPPAPVGYAPYGMQGMGVALPGQEQVQGQQGGFPQGPPPPTQPGYQQPAYQPAPQQPLAAPGPASVAQLISFD</sequence>
<dbReference type="PROSITE" id="PS50178">
    <property type="entry name" value="ZF_FYVE"/>
    <property type="match status" value="1"/>
</dbReference>
<keyword evidence="7 9" id="KW-0863">Zinc-finger</keyword>
<keyword evidence="14" id="KW-1185">Reference proteome</keyword>
<dbReference type="InterPro" id="IPR002014">
    <property type="entry name" value="VHS_dom"/>
</dbReference>
<dbReference type="InterPro" id="IPR008942">
    <property type="entry name" value="ENTH_VHS"/>
</dbReference>
<dbReference type="FunFam" id="1.25.40.90:FF:000014">
    <property type="entry name" value="Hepatocyte growth factor-regulated tyrosine kinase substrate"/>
    <property type="match status" value="1"/>
</dbReference>
<dbReference type="Pfam" id="PF12210">
    <property type="entry name" value="Hrs_helical"/>
    <property type="match status" value="1"/>
</dbReference>